<dbReference type="Pfam" id="PF00483">
    <property type="entry name" value="NTP_transferase"/>
    <property type="match status" value="1"/>
</dbReference>
<dbReference type="InterPro" id="IPR029044">
    <property type="entry name" value="Nucleotide-diphossugar_trans"/>
</dbReference>
<dbReference type="EC" id="2.7.7.-" evidence="2"/>
<organism evidence="2 3">
    <name type="scientific">Pseudoteredinibacter isoporae</name>
    <dbReference type="NCBI Taxonomy" id="570281"/>
    <lineage>
        <taxon>Bacteria</taxon>
        <taxon>Pseudomonadati</taxon>
        <taxon>Pseudomonadota</taxon>
        <taxon>Gammaproteobacteria</taxon>
        <taxon>Cellvibrionales</taxon>
        <taxon>Cellvibrionaceae</taxon>
        <taxon>Pseudoteredinibacter</taxon>
    </lineage>
</organism>
<proteinExistence type="predicted"/>
<feature type="domain" description="Nucleotidyl transferase" evidence="1">
    <location>
        <begin position="2"/>
        <end position="120"/>
    </location>
</feature>
<accession>A0A7X0JRX6</accession>
<name>A0A7X0JRX6_9GAMM</name>
<evidence type="ECO:0000313" key="2">
    <source>
        <dbReference type="EMBL" id="MBB6521172.1"/>
    </source>
</evidence>
<evidence type="ECO:0000259" key="1">
    <source>
        <dbReference type="Pfam" id="PF00483"/>
    </source>
</evidence>
<keyword evidence="2" id="KW-0548">Nucleotidyltransferase</keyword>
<dbReference type="Gene3D" id="3.90.550.10">
    <property type="entry name" value="Spore Coat Polysaccharide Biosynthesis Protein SpsA, Chain A"/>
    <property type="match status" value="1"/>
</dbReference>
<dbReference type="InterPro" id="IPR005835">
    <property type="entry name" value="NTP_transferase_dom"/>
</dbReference>
<comment type="caution">
    <text evidence="2">The sequence shown here is derived from an EMBL/GenBank/DDBJ whole genome shotgun (WGS) entry which is preliminary data.</text>
</comment>
<dbReference type="EMBL" id="JACHHT010000001">
    <property type="protein sequence ID" value="MBB6521172.1"/>
    <property type="molecule type" value="Genomic_DNA"/>
</dbReference>
<protein>
    <submittedName>
        <fullName evidence="2">MurNAc alpha-1-phosphate uridylyltransferase</fullName>
        <ecNumber evidence="2">2.7.7.-</ecNumber>
    </submittedName>
</protein>
<dbReference type="GO" id="GO:0016779">
    <property type="term" value="F:nucleotidyltransferase activity"/>
    <property type="evidence" value="ECO:0007669"/>
    <property type="project" value="UniProtKB-KW"/>
</dbReference>
<dbReference type="InterPro" id="IPR054790">
    <property type="entry name" value="MurU"/>
</dbReference>
<keyword evidence="3" id="KW-1185">Reference proteome</keyword>
<dbReference type="Proteomes" id="UP000528457">
    <property type="component" value="Unassembled WGS sequence"/>
</dbReference>
<dbReference type="NCBIfam" id="NF045761">
    <property type="entry name" value="NAMPUrTaseMurU"/>
    <property type="match status" value="1"/>
</dbReference>
<dbReference type="InParanoid" id="A0A7X0JRX6"/>
<dbReference type="RefSeq" id="WP_184679358.1">
    <property type="nucleotide sequence ID" value="NZ_JAAONY010000001.1"/>
</dbReference>
<gene>
    <name evidence="2" type="ORF">HNR48_001450</name>
</gene>
<dbReference type="CDD" id="cd06422">
    <property type="entry name" value="NTP_transferase_like_1"/>
    <property type="match status" value="1"/>
</dbReference>
<sequence>MKAMILAAGKGTRMQPLTLHTPKPLLEAGGKSLIEHQLDRIKSAGIHEVIINIAYLGEQIREHLGDGSAYGLRIHYSVEPEPLETAGAIAHALPLLGDEPFLLLNGDVWCEFPLEQLCQHPLNGSSGRLLLVNNPAFKTHGDFSIDQNQLLGMLELGEGYTYAGIALLLPALVADYPNKRKIFALREVFDAAIAQGQLSAEVYRGDWRDIGTVERLQELRDDLS</sequence>
<dbReference type="InterPro" id="IPR050486">
    <property type="entry name" value="Mannose-1P_guanyltransferase"/>
</dbReference>
<evidence type="ECO:0000313" key="3">
    <source>
        <dbReference type="Proteomes" id="UP000528457"/>
    </source>
</evidence>
<reference evidence="2 3" key="1">
    <citation type="submission" date="2020-08" db="EMBL/GenBank/DDBJ databases">
        <title>Genomic Encyclopedia of Type Strains, Phase IV (KMG-IV): sequencing the most valuable type-strain genomes for metagenomic binning, comparative biology and taxonomic classification.</title>
        <authorList>
            <person name="Goeker M."/>
        </authorList>
    </citation>
    <scope>NUCLEOTIDE SEQUENCE [LARGE SCALE GENOMIC DNA]</scope>
    <source>
        <strain evidence="2 3">DSM 22368</strain>
    </source>
</reference>
<dbReference type="SUPFAM" id="SSF53448">
    <property type="entry name" value="Nucleotide-diphospho-sugar transferases"/>
    <property type="match status" value="1"/>
</dbReference>
<dbReference type="AlphaFoldDB" id="A0A7X0JRX6"/>
<keyword evidence="2" id="KW-0808">Transferase</keyword>
<dbReference type="PANTHER" id="PTHR22572">
    <property type="entry name" value="SUGAR-1-PHOSPHATE GUANYL TRANSFERASE"/>
    <property type="match status" value="1"/>
</dbReference>